<organism evidence="4 5">
    <name type="scientific">Rubrivivax gelatinosus (strain NBRC 100245 / IL144)</name>
    <dbReference type="NCBI Taxonomy" id="983917"/>
    <lineage>
        <taxon>Bacteria</taxon>
        <taxon>Pseudomonadati</taxon>
        <taxon>Pseudomonadota</taxon>
        <taxon>Betaproteobacteria</taxon>
        <taxon>Burkholderiales</taxon>
        <taxon>Sphaerotilaceae</taxon>
        <taxon>Rubrivivax</taxon>
    </lineage>
</organism>
<dbReference type="AlphaFoldDB" id="I0HQF6"/>
<proteinExistence type="predicted"/>
<dbReference type="GO" id="GO:0008777">
    <property type="term" value="F:acetylornithine deacetylase activity"/>
    <property type="evidence" value="ECO:0007669"/>
    <property type="project" value="TreeGrafter"/>
</dbReference>
<dbReference type="GO" id="GO:0006526">
    <property type="term" value="P:L-arginine biosynthetic process"/>
    <property type="evidence" value="ECO:0007669"/>
    <property type="project" value="TreeGrafter"/>
</dbReference>
<dbReference type="GO" id="GO:0046872">
    <property type="term" value="F:metal ion binding"/>
    <property type="evidence" value="ECO:0007669"/>
    <property type="project" value="UniProtKB-KW"/>
</dbReference>
<dbReference type="InterPro" id="IPR002933">
    <property type="entry name" value="Peptidase_M20"/>
</dbReference>
<evidence type="ECO:0000313" key="4">
    <source>
        <dbReference type="EMBL" id="BAL95243.1"/>
    </source>
</evidence>
<keyword evidence="1" id="KW-0479">Metal-binding</keyword>
<gene>
    <name evidence="4" type="ordered locus">RGE_19020</name>
</gene>
<dbReference type="KEGG" id="rge:RGE_19020"/>
<name>I0HQF6_RUBGI</name>
<evidence type="ECO:0000313" key="5">
    <source>
        <dbReference type="Proteomes" id="UP000007883"/>
    </source>
</evidence>
<dbReference type="PATRIC" id="fig|983917.3.peg.1835"/>
<dbReference type="STRING" id="983917.RGE_19020"/>
<dbReference type="Pfam" id="PF01546">
    <property type="entry name" value="Peptidase_M20"/>
    <property type="match status" value="1"/>
</dbReference>
<dbReference type="SUPFAM" id="SSF53187">
    <property type="entry name" value="Zn-dependent exopeptidases"/>
    <property type="match status" value="1"/>
</dbReference>
<keyword evidence="2" id="KW-0378">Hydrolase</keyword>
<dbReference type="PROSITE" id="PS51257">
    <property type="entry name" value="PROKAR_LIPOPROTEIN"/>
    <property type="match status" value="1"/>
</dbReference>
<dbReference type="SUPFAM" id="SSF55031">
    <property type="entry name" value="Bacterial exopeptidase dimerisation domain"/>
    <property type="match status" value="1"/>
</dbReference>
<dbReference type="EMBL" id="AP012320">
    <property type="protein sequence ID" value="BAL95243.1"/>
    <property type="molecule type" value="Genomic_DNA"/>
</dbReference>
<keyword evidence="3" id="KW-0170">Cobalt</keyword>
<keyword evidence="5" id="KW-1185">Reference proteome</keyword>
<evidence type="ECO:0000256" key="1">
    <source>
        <dbReference type="ARBA" id="ARBA00022723"/>
    </source>
</evidence>
<protein>
    <submittedName>
        <fullName evidence="4">Peptidase M20A family protein</fullName>
    </submittedName>
</protein>
<dbReference type="InterPro" id="IPR050072">
    <property type="entry name" value="Peptidase_M20A"/>
</dbReference>
<dbReference type="PANTHER" id="PTHR43808:SF31">
    <property type="entry name" value="N-ACETYL-L-CITRULLINE DEACETYLASE"/>
    <property type="match status" value="1"/>
</dbReference>
<dbReference type="Proteomes" id="UP000007883">
    <property type="component" value="Chromosome"/>
</dbReference>
<dbReference type="HOGENOM" id="CLU_470003_0_0_4"/>
<dbReference type="eggNOG" id="COG0624">
    <property type="taxonomic scope" value="Bacteria"/>
</dbReference>
<dbReference type="Gene3D" id="3.40.630.10">
    <property type="entry name" value="Zn peptidases"/>
    <property type="match status" value="1"/>
</dbReference>
<reference evidence="4 5" key="1">
    <citation type="journal article" date="2012" name="J. Bacteriol.">
        <title>Complete genome sequence of phototrophic betaproteobacterium Rubrivivax gelatinosus IL144.</title>
        <authorList>
            <person name="Nagashima S."/>
            <person name="Kamimura A."/>
            <person name="Shimizu T."/>
            <person name="Nakamura-isaki S."/>
            <person name="Aono E."/>
            <person name="Sakamoto K."/>
            <person name="Ichikawa N."/>
            <person name="Nakazawa H."/>
            <person name="Sekine M."/>
            <person name="Yamazaki S."/>
            <person name="Fujita N."/>
            <person name="Shimada K."/>
            <person name="Hanada S."/>
            <person name="Nagashima K.V.P."/>
        </authorList>
    </citation>
    <scope>NUCLEOTIDE SEQUENCE [LARGE SCALE GENOMIC DNA]</scope>
    <source>
        <strain evidence="5">NBRC 100245 / IL144</strain>
    </source>
</reference>
<evidence type="ECO:0000256" key="2">
    <source>
        <dbReference type="ARBA" id="ARBA00022801"/>
    </source>
</evidence>
<dbReference type="InterPro" id="IPR036264">
    <property type="entry name" value="Bact_exopeptidase_dim_dom"/>
</dbReference>
<evidence type="ECO:0000256" key="3">
    <source>
        <dbReference type="ARBA" id="ARBA00023285"/>
    </source>
</evidence>
<accession>I0HQF6</accession>
<dbReference type="PANTHER" id="PTHR43808">
    <property type="entry name" value="ACETYLORNITHINE DEACETYLASE"/>
    <property type="match status" value="1"/>
</dbReference>
<sequence>MRAGRTSGAQQMNLKLLRSAGWAVAVVVFFLGCSDSGDDGRSYLDRTLDRQFVPETSHLVTLQTYRTDEPDSEQRIVDNLTLARDYLTGLAEEFNQDQRTLKLEPFEWRRDGPTQTQWVFGFRLGNGPKKIAILTHLDTVPPGNADWRPFEPRTENRDYRGASQPFLVGRGAVDDKGPSIVGFTVLRALAKLYDGTDSLDGVTVELIFDTSEETDFSTAYYFEQFGVPDFGIVFDAVWTVRAEKGIERPVFTVPLGTPPASGMYIEAFDSAPGATNQIPDTVTARINGNDPAALDNLAAGIAALYQQYGFDDPQYRRAPLQVSRDGNVVVLSAAVIGAQHGSVPEENRAQGANPVVSLSNFLAHLADDGTLAPNGVARLLQFMAWGWGTTVFGEKHPDLLERHDQVFEQGNGTTYALTRVTTGPQDVSLRIDIRYALGHHAVAWDGTTEGQLPGASIFPDVFAQLVSRFQQDDPGTAVTVSTATAASPDVRDPQSPRFQRIGDAYQRATGTPMPLAAIGGGTDAKGQLNLVAGGALFTLGFGPPINFHGIDEGAPIEDLKLSARILYQIMREEIAAKTGS</sequence>
<dbReference type="Gene3D" id="3.30.70.360">
    <property type="match status" value="2"/>
</dbReference>